<dbReference type="RefSeq" id="WP_128525617.1">
    <property type="nucleotide sequence ID" value="NZ_CP026118.1"/>
</dbReference>
<evidence type="ECO:0000313" key="2">
    <source>
        <dbReference type="Proteomes" id="UP000287756"/>
    </source>
</evidence>
<dbReference type="OrthoDB" id="2376915at2"/>
<gene>
    <name evidence="1" type="ORF">HLI_14640</name>
</gene>
<reference evidence="1 2" key="1">
    <citation type="submission" date="2018-01" db="EMBL/GenBank/DDBJ databases">
        <title>The whole genome sequencing and assembly of Halobacillus litoralis ERB031 strain.</title>
        <authorList>
            <person name="Lee S.-J."/>
            <person name="Park M.-K."/>
            <person name="Kim J.-Y."/>
            <person name="Lee Y.-J."/>
            <person name="Yi H."/>
            <person name="Bahn Y.-S."/>
            <person name="Kim J.F."/>
            <person name="Lee D.-W."/>
        </authorList>
    </citation>
    <scope>NUCLEOTIDE SEQUENCE [LARGE SCALE GENOMIC DNA]</scope>
    <source>
        <strain evidence="1 2">ERB 031</strain>
    </source>
</reference>
<dbReference type="AlphaFoldDB" id="A0A410MF71"/>
<name>A0A410MF71_9BACI</name>
<proteinExistence type="predicted"/>
<organism evidence="1 2">
    <name type="scientific">Halobacillus litoralis</name>
    <dbReference type="NCBI Taxonomy" id="45668"/>
    <lineage>
        <taxon>Bacteria</taxon>
        <taxon>Bacillati</taxon>
        <taxon>Bacillota</taxon>
        <taxon>Bacilli</taxon>
        <taxon>Bacillales</taxon>
        <taxon>Bacillaceae</taxon>
        <taxon>Halobacillus</taxon>
    </lineage>
</organism>
<dbReference type="KEGG" id="hli:HLI_14640"/>
<dbReference type="Proteomes" id="UP000287756">
    <property type="component" value="Chromosome"/>
</dbReference>
<protein>
    <submittedName>
        <fullName evidence="1">Uncharacterized protein</fullName>
    </submittedName>
</protein>
<evidence type="ECO:0000313" key="1">
    <source>
        <dbReference type="EMBL" id="QAS53340.1"/>
    </source>
</evidence>
<accession>A0A410MF71</accession>
<sequence>MPLLSPNFFIGNIRIGTIENASCLNMGNNVPNGFESHQKLNQGFGTVHGDGNTLEGLRSILSDSAILDMMMTDKEHDIPDWVESMIKRKMENEGQSEE</sequence>
<dbReference type="EMBL" id="CP026118">
    <property type="protein sequence ID" value="QAS53340.1"/>
    <property type="molecule type" value="Genomic_DNA"/>
</dbReference>